<organism evidence="3 4">
    <name type="scientific">Carnobacterium maltaromaticum</name>
    <name type="common">Carnobacterium piscicola</name>
    <dbReference type="NCBI Taxonomy" id="2751"/>
    <lineage>
        <taxon>Bacteria</taxon>
        <taxon>Bacillati</taxon>
        <taxon>Bacillota</taxon>
        <taxon>Bacilli</taxon>
        <taxon>Lactobacillales</taxon>
        <taxon>Carnobacteriaceae</taxon>
        <taxon>Carnobacterium</taxon>
    </lineage>
</organism>
<protein>
    <submittedName>
        <fullName evidence="3">Uncharacterized protein</fullName>
    </submittedName>
</protein>
<gene>
    <name evidence="3" type="ORF">RAK27_03270</name>
</gene>
<evidence type="ECO:0000256" key="1">
    <source>
        <dbReference type="SAM" id="MobiDB-lite"/>
    </source>
</evidence>
<dbReference type="AlphaFoldDB" id="A0AAW9JQB7"/>
<feature type="region of interest" description="Disordered" evidence="1">
    <location>
        <begin position="1"/>
        <end position="41"/>
    </location>
</feature>
<name>A0AAW9JQB7_CARML</name>
<sequence length="150" mass="17666">MLFSTTRERNSPKKKSSSKTSQATTSKKKRKVPKKLPPKPKTPLERILFSIKKTGAKLIYYGIPTKKQVLVITIIAFFSYLITFSNETFVITYLYLCVIYLISLIYLAYIDTKEENELLKKQLYQLTKHRKKRVKKRPNTSTEKKRERNL</sequence>
<feature type="compositionally biased region" description="Basic and acidic residues" evidence="1">
    <location>
        <begin position="1"/>
        <end position="11"/>
    </location>
</feature>
<accession>A0AAW9JQB7</accession>
<feature type="region of interest" description="Disordered" evidence="1">
    <location>
        <begin position="130"/>
        <end position="150"/>
    </location>
</feature>
<feature type="transmembrane region" description="Helical" evidence="2">
    <location>
        <begin position="69"/>
        <end position="85"/>
    </location>
</feature>
<feature type="transmembrane region" description="Helical" evidence="2">
    <location>
        <begin position="91"/>
        <end position="110"/>
    </location>
</feature>
<keyword evidence="2" id="KW-0472">Membrane</keyword>
<dbReference type="EMBL" id="JAVBVO010000002">
    <property type="protein sequence ID" value="MDZ5757668.1"/>
    <property type="molecule type" value="Genomic_DNA"/>
</dbReference>
<keyword evidence="2" id="KW-0812">Transmembrane</keyword>
<reference evidence="3" key="1">
    <citation type="submission" date="2023-08" db="EMBL/GenBank/DDBJ databases">
        <title>Genomic characterization of piscicolin 126 produced by Carnobacterium maltaromaticum CM22 strain isolated from salmon (Salmo salar).</title>
        <authorList>
            <person name="Gonzalez-Gragera E."/>
            <person name="Garcia-Lopez J.D."/>
            <person name="Teso-Perez C."/>
            <person name="Gimenez-Hernandez I."/>
            <person name="Peralta-Sanchez J.M."/>
            <person name="Valdivia E."/>
            <person name="Montalban-Lopez M."/>
            <person name="Martin-Platero A.M."/>
            <person name="Banos A."/>
            <person name="Martinez-Bueno M."/>
        </authorList>
    </citation>
    <scope>NUCLEOTIDE SEQUENCE</scope>
    <source>
        <strain evidence="3">CM22</strain>
    </source>
</reference>
<proteinExistence type="predicted"/>
<comment type="caution">
    <text evidence="3">The sequence shown here is derived from an EMBL/GenBank/DDBJ whole genome shotgun (WGS) entry which is preliminary data.</text>
</comment>
<dbReference type="Proteomes" id="UP001290462">
    <property type="component" value="Unassembled WGS sequence"/>
</dbReference>
<evidence type="ECO:0000313" key="4">
    <source>
        <dbReference type="Proteomes" id="UP001290462"/>
    </source>
</evidence>
<keyword evidence="2" id="KW-1133">Transmembrane helix</keyword>
<evidence type="ECO:0000313" key="3">
    <source>
        <dbReference type="EMBL" id="MDZ5757668.1"/>
    </source>
</evidence>
<evidence type="ECO:0000256" key="2">
    <source>
        <dbReference type="SAM" id="Phobius"/>
    </source>
</evidence>
<feature type="compositionally biased region" description="Basic residues" evidence="1">
    <location>
        <begin position="26"/>
        <end position="38"/>
    </location>
</feature>